<dbReference type="Proteomes" id="UP000275267">
    <property type="component" value="Unassembled WGS sequence"/>
</dbReference>
<dbReference type="AlphaFoldDB" id="A0A3L6SV12"/>
<proteinExistence type="predicted"/>
<accession>A0A3L6SV12</accession>
<gene>
    <name evidence="1" type="ORF">C2845_PM07G11290</name>
</gene>
<protein>
    <submittedName>
        <fullName evidence="1">Uncharacterized protein</fullName>
    </submittedName>
</protein>
<evidence type="ECO:0000313" key="2">
    <source>
        <dbReference type="Proteomes" id="UP000275267"/>
    </source>
</evidence>
<dbReference type="EMBL" id="PQIB02000004">
    <property type="protein sequence ID" value="RLN25517.1"/>
    <property type="molecule type" value="Genomic_DNA"/>
</dbReference>
<comment type="caution">
    <text evidence="1">The sequence shown here is derived from an EMBL/GenBank/DDBJ whole genome shotgun (WGS) entry which is preliminary data.</text>
</comment>
<reference evidence="2" key="1">
    <citation type="journal article" date="2019" name="Nat. Commun.">
        <title>The genome of broomcorn millet.</title>
        <authorList>
            <person name="Zou C."/>
            <person name="Miki D."/>
            <person name="Li D."/>
            <person name="Tang Q."/>
            <person name="Xiao L."/>
            <person name="Rajput S."/>
            <person name="Deng P."/>
            <person name="Jia W."/>
            <person name="Huang R."/>
            <person name="Zhang M."/>
            <person name="Sun Y."/>
            <person name="Hu J."/>
            <person name="Fu X."/>
            <person name="Schnable P.S."/>
            <person name="Li F."/>
            <person name="Zhang H."/>
            <person name="Feng B."/>
            <person name="Zhu X."/>
            <person name="Liu R."/>
            <person name="Schnable J.C."/>
            <person name="Zhu J.-K."/>
            <person name="Zhang H."/>
        </authorList>
    </citation>
    <scope>NUCLEOTIDE SEQUENCE [LARGE SCALE GENOMIC DNA]</scope>
</reference>
<organism evidence="1 2">
    <name type="scientific">Panicum miliaceum</name>
    <name type="common">Proso millet</name>
    <name type="synonym">Broomcorn millet</name>
    <dbReference type="NCBI Taxonomy" id="4540"/>
    <lineage>
        <taxon>Eukaryota</taxon>
        <taxon>Viridiplantae</taxon>
        <taxon>Streptophyta</taxon>
        <taxon>Embryophyta</taxon>
        <taxon>Tracheophyta</taxon>
        <taxon>Spermatophyta</taxon>
        <taxon>Magnoliopsida</taxon>
        <taxon>Liliopsida</taxon>
        <taxon>Poales</taxon>
        <taxon>Poaceae</taxon>
        <taxon>PACMAD clade</taxon>
        <taxon>Panicoideae</taxon>
        <taxon>Panicodae</taxon>
        <taxon>Paniceae</taxon>
        <taxon>Panicinae</taxon>
        <taxon>Panicum</taxon>
        <taxon>Panicum sect. Panicum</taxon>
    </lineage>
</organism>
<name>A0A3L6SV12_PANMI</name>
<keyword evidence="2" id="KW-1185">Reference proteome</keyword>
<sequence length="88" mass="10021">MDDLRSLRATCRHMRRVFGVRELGRRIALLRFADDMRWHDPDGYDALIAHLTEIGNQETCFTTGMEVALRKGTPSARPSTIELECATT</sequence>
<evidence type="ECO:0000313" key="1">
    <source>
        <dbReference type="EMBL" id="RLN25517.1"/>
    </source>
</evidence>